<sequence length="178" mass="19207">MTPQAAGSTRALFLNGTVGAGKTTTADGIGAILRRHDRSHAIIDLDWLRNAWPSPADDPFHTELELANLAAVTRNFVRAGAERLILAGVIESAADRRRYEEALAMPLTVCRLILPLSTLRSRIIARHPPGAERDWHLARTGELHAILDAAQVDDVTVTIDGEPPDAVAALVLSASGWR</sequence>
<reference evidence="2" key="1">
    <citation type="journal article" date="2019" name="Int. J. Syst. Evol. Microbiol.">
        <title>The Global Catalogue of Microorganisms (GCM) 10K type strain sequencing project: providing services to taxonomists for standard genome sequencing and annotation.</title>
        <authorList>
            <consortium name="The Broad Institute Genomics Platform"/>
            <consortium name="The Broad Institute Genome Sequencing Center for Infectious Disease"/>
            <person name="Wu L."/>
            <person name="Ma J."/>
        </authorList>
    </citation>
    <scope>NUCLEOTIDE SEQUENCE [LARGE SCALE GENOMIC DNA]</scope>
    <source>
        <strain evidence="2">JCM 16548</strain>
    </source>
</reference>
<evidence type="ECO:0000313" key="2">
    <source>
        <dbReference type="Proteomes" id="UP001500051"/>
    </source>
</evidence>
<organism evidence="1 2">
    <name type="scientific">Microlunatus aurantiacus</name>
    <dbReference type="NCBI Taxonomy" id="446786"/>
    <lineage>
        <taxon>Bacteria</taxon>
        <taxon>Bacillati</taxon>
        <taxon>Actinomycetota</taxon>
        <taxon>Actinomycetes</taxon>
        <taxon>Propionibacteriales</taxon>
        <taxon>Propionibacteriaceae</taxon>
        <taxon>Microlunatus</taxon>
    </lineage>
</organism>
<dbReference type="Gene3D" id="3.40.50.300">
    <property type="entry name" value="P-loop containing nucleotide triphosphate hydrolases"/>
    <property type="match status" value="1"/>
</dbReference>
<dbReference type="InterPro" id="IPR027417">
    <property type="entry name" value="P-loop_NTPase"/>
</dbReference>
<name>A0ABP7D479_9ACTN</name>
<accession>A0ABP7D479</accession>
<comment type="caution">
    <text evidence="1">The sequence shown here is derived from an EMBL/GenBank/DDBJ whole genome shotgun (WGS) entry which is preliminary data.</text>
</comment>
<protein>
    <recommendedName>
        <fullName evidence="3">Adenylylsulfate kinase</fullName>
    </recommendedName>
</protein>
<evidence type="ECO:0008006" key="3">
    <source>
        <dbReference type="Google" id="ProtNLM"/>
    </source>
</evidence>
<dbReference type="CDD" id="cd01983">
    <property type="entry name" value="SIMIBI"/>
    <property type="match status" value="1"/>
</dbReference>
<proteinExistence type="predicted"/>
<gene>
    <name evidence="1" type="ORF">GCM10022204_12940</name>
</gene>
<dbReference type="SUPFAM" id="SSF52540">
    <property type="entry name" value="P-loop containing nucleoside triphosphate hydrolases"/>
    <property type="match status" value="1"/>
</dbReference>
<dbReference type="Proteomes" id="UP001500051">
    <property type="component" value="Unassembled WGS sequence"/>
</dbReference>
<dbReference type="EMBL" id="BAAAYX010000003">
    <property type="protein sequence ID" value="GAA3698096.1"/>
    <property type="molecule type" value="Genomic_DNA"/>
</dbReference>
<evidence type="ECO:0000313" key="1">
    <source>
        <dbReference type="EMBL" id="GAA3698096.1"/>
    </source>
</evidence>
<dbReference type="RefSeq" id="WP_344811488.1">
    <property type="nucleotide sequence ID" value="NZ_BAAAYX010000003.1"/>
</dbReference>
<keyword evidence="2" id="KW-1185">Reference proteome</keyword>